<feature type="region of interest" description="Disordered" evidence="4">
    <location>
        <begin position="263"/>
        <end position="293"/>
    </location>
</feature>
<protein>
    <submittedName>
        <fullName evidence="6">AraC family transcriptional regulator</fullName>
    </submittedName>
</protein>
<dbReference type="EMBL" id="DVHF01000027">
    <property type="protein sequence ID" value="HIR56435.1"/>
    <property type="molecule type" value="Genomic_DNA"/>
</dbReference>
<dbReference type="InterPro" id="IPR009057">
    <property type="entry name" value="Homeodomain-like_sf"/>
</dbReference>
<dbReference type="Pfam" id="PF07883">
    <property type="entry name" value="Cupin_2"/>
    <property type="match status" value="1"/>
</dbReference>
<sequence length="293" mass="33358">MDGYYEHSRDSEKYPCCWELVNNTCFAHFHSCVEIVYVTEGEMEFTLNGQSGIARENQVILVPSYVVHYYTTPGSSRSIVLTVPLDYVPSFRKLLAHRTFRKQLWEEPPEGEREILHSLEKLRGVCSSMGRKPPELFAKGYLYTVLAILSEHLELTEPAGEIDTSLVRNILVYLDANYRYDITLETLAARFGYSKSRFSHLFHTYFGCGIPEYVNNLRCRNAALLLTQESVSLTDAALTSGFESMRTFYRSFKKTFGVSPSEYLRGVSPDPENPAPVQVESQPRPPKGDHTPV</sequence>
<dbReference type="AlphaFoldDB" id="A0A9D1DP36"/>
<evidence type="ECO:0000256" key="1">
    <source>
        <dbReference type="ARBA" id="ARBA00023015"/>
    </source>
</evidence>
<evidence type="ECO:0000256" key="2">
    <source>
        <dbReference type="ARBA" id="ARBA00023125"/>
    </source>
</evidence>
<evidence type="ECO:0000313" key="7">
    <source>
        <dbReference type="Proteomes" id="UP000886785"/>
    </source>
</evidence>
<dbReference type="PROSITE" id="PS01124">
    <property type="entry name" value="HTH_ARAC_FAMILY_2"/>
    <property type="match status" value="1"/>
</dbReference>
<dbReference type="SUPFAM" id="SSF46689">
    <property type="entry name" value="Homeodomain-like"/>
    <property type="match status" value="2"/>
</dbReference>
<organism evidence="6 7">
    <name type="scientific">Candidatus Gallacutalibacter pullicola</name>
    <dbReference type="NCBI Taxonomy" id="2840830"/>
    <lineage>
        <taxon>Bacteria</taxon>
        <taxon>Bacillati</taxon>
        <taxon>Bacillota</taxon>
        <taxon>Clostridia</taxon>
        <taxon>Eubacteriales</taxon>
        <taxon>Candidatus Gallacutalibacter</taxon>
    </lineage>
</organism>
<dbReference type="Pfam" id="PF12833">
    <property type="entry name" value="HTH_18"/>
    <property type="match status" value="1"/>
</dbReference>
<dbReference type="InterPro" id="IPR011051">
    <property type="entry name" value="RmlC_Cupin_sf"/>
</dbReference>
<accession>A0A9D1DP36</accession>
<dbReference type="PANTHER" id="PTHR43280">
    <property type="entry name" value="ARAC-FAMILY TRANSCRIPTIONAL REGULATOR"/>
    <property type="match status" value="1"/>
</dbReference>
<dbReference type="SUPFAM" id="SSF51182">
    <property type="entry name" value="RmlC-like cupins"/>
    <property type="match status" value="1"/>
</dbReference>
<dbReference type="CDD" id="cd02208">
    <property type="entry name" value="cupin_RmlC-like"/>
    <property type="match status" value="1"/>
</dbReference>
<dbReference type="InterPro" id="IPR018060">
    <property type="entry name" value="HTH_AraC"/>
</dbReference>
<evidence type="ECO:0000256" key="3">
    <source>
        <dbReference type="ARBA" id="ARBA00023163"/>
    </source>
</evidence>
<dbReference type="GO" id="GO:0003700">
    <property type="term" value="F:DNA-binding transcription factor activity"/>
    <property type="evidence" value="ECO:0007669"/>
    <property type="project" value="InterPro"/>
</dbReference>
<dbReference type="GO" id="GO:0043565">
    <property type="term" value="F:sequence-specific DNA binding"/>
    <property type="evidence" value="ECO:0007669"/>
    <property type="project" value="InterPro"/>
</dbReference>
<dbReference type="PRINTS" id="PR00032">
    <property type="entry name" value="HTHARAC"/>
</dbReference>
<dbReference type="InterPro" id="IPR020449">
    <property type="entry name" value="Tscrpt_reg_AraC-type_HTH"/>
</dbReference>
<keyword evidence="2" id="KW-0238">DNA-binding</keyword>
<evidence type="ECO:0000256" key="4">
    <source>
        <dbReference type="SAM" id="MobiDB-lite"/>
    </source>
</evidence>
<feature type="domain" description="HTH araC/xylS-type" evidence="5">
    <location>
        <begin position="168"/>
        <end position="266"/>
    </location>
</feature>
<proteinExistence type="predicted"/>
<name>A0A9D1DP36_9FIRM</name>
<dbReference type="InterPro" id="IPR014710">
    <property type="entry name" value="RmlC-like_jellyroll"/>
</dbReference>
<evidence type="ECO:0000259" key="5">
    <source>
        <dbReference type="PROSITE" id="PS01124"/>
    </source>
</evidence>
<comment type="caution">
    <text evidence="6">The sequence shown here is derived from an EMBL/GenBank/DDBJ whole genome shotgun (WGS) entry which is preliminary data.</text>
</comment>
<keyword evidence="3" id="KW-0804">Transcription</keyword>
<reference evidence="6" key="1">
    <citation type="submission" date="2020-10" db="EMBL/GenBank/DDBJ databases">
        <authorList>
            <person name="Gilroy R."/>
        </authorList>
    </citation>
    <scope>NUCLEOTIDE SEQUENCE</scope>
    <source>
        <strain evidence="6">ChiSjej1B19-7085</strain>
    </source>
</reference>
<dbReference type="Proteomes" id="UP000886785">
    <property type="component" value="Unassembled WGS sequence"/>
</dbReference>
<gene>
    <name evidence="6" type="ORF">IAA54_02110</name>
</gene>
<dbReference type="PANTHER" id="PTHR43280:SF2">
    <property type="entry name" value="HTH-TYPE TRANSCRIPTIONAL REGULATOR EXSA"/>
    <property type="match status" value="1"/>
</dbReference>
<dbReference type="Gene3D" id="1.10.10.60">
    <property type="entry name" value="Homeodomain-like"/>
    <property type="match status" value="2"/>
</dbReference>
<keyword evidence="1" id="KW-0805">Transcription regulation</keyword>
<dbReference type="InterPro" id="IPR013096">
    <property type="entry name" value="Cupin_2"/>
</dbReference>
<evidence type="ECO:0000313" key="6">
    <source>
        <dbReference type="EMBL" id="HIR56435.1"/>
    </source>
</evidence>
<dbReference type="Gene3D" id="2.60.120.10">
    <property type="entry name" value="Jelly Rolls"/>
    <property type="match status" value="1"/>
</dbReference>
<dbReference type="SMART" id="SM00342">
    <property type="entry name" value="HTH_ARAC"/>
    <property type="match status" value="1"/>
</dbReference>
<reference evidence="6" key="2">
    <citation type="journal article" date="2021" name="PeerJ">
        <title>Extensive microbial diversity within the chicken gut microbiome revealed by metagenomics and culture.</title>
        <authorList>
            <person name="Gilroy R."/>
            <person name="Ravi A."/>
            <person name="Getino M."/>
            <person name="Pursley I."/>
            <person name="Horton D.L."/>
            <person name="Alikhan N.F."/>
            <person name="Baker D."/>
            <person name="Gharbi K."/>
            <person name="Hall N."/>
            <person name="Watson M."/>
            <person name="Adriaenssens E.M."/>
            <person name="Foster-Nyarko E."/>
            <person name="Jarju S."/>
            <person name="Secka A."/>
            <person name="Antonio M."/>
            <person name="Oren A."/>
            <person name="Chaudhuri R.R."/>
            <person name="La Ragione R."/>
            <person name="Hildebrand F."/>
            <person name="Pallen M.J."/>
        </authorList>
    </citation>
    <scope>NUCLEOTIDE SEQUENCE</scope>
    <source>
        <strain evidence="6">ChiSjej1B19-7085</strain>
    </source>
</reference>